<dbReference type="Proteomes" id="UP001465755">
    <property type="component" value="Unassembled WGS sequence"/>
</dbReference>
<name>A0AAW1NRR5_9CHLO</name>
<accession>A0AAW1NRR5</accession>
<comment type="caution">
    <text evidence="1">The sequence shown here is derived from an EMBL/GenBank/DDBJ whole genome shotgun (WGS) entry which is preliminary data.</text>
</comment>
<organism evidence="1 2">
    <name type="scientific">Symbiochloris irregularis</name>
    <dbReference type="NCBI Taxonomy" id="706552"/>
    <lineage>
        <taxon>Eukaryota</taxon>
        <taxon>Viridiplantae</taxon>
        <taxon>Chlorophyta</taxon>
        <taxon>core chlorophytes</taxon>
        <taxon>Trebouxiophyceae</taxon>
        <taxon>Trebouxiales</taxon>
        <taxon>Trebouxiaceae</taxon>
        <taxon>Symbiochloris</taxon>
    </lineage>
</organism>
<dbReference type="Gene3D" id="1.25.70.10">
    <property type="entry name" value="Transcription termination factor 3, mitochondrial"/>
    <property type="match status" value="1"/>
</dbReference>
<reference evidence="1 2" key="1">
    <citation type="journal article" date="2024" name="Nat. Commun.">
        <title>Phylogenomics reveals the evolutionary origins of lichenization in chlorophyte algae.</title>
        <authorList>
            <person name="Puginier C."/>
            <person name="Libourel C."/>
            <person name="Otte J."/>
            <person name="Skaloud P."/>
            <person name="Haon M."/>
            <person name="Grisel S."/>
            <person name="Petersen M."/>
            <person name="Berrin J.G."/>
            <person name="Delaux P.M."/>
            <person name="Dal Grande F."/>
            <person name="Keller J."/>
        </authorList>
    </citation>
    <scope>NUCLEOTIDE SEQUENCE [LARGE SCALE GENOMIC DNA]</scope>
    <source>
        <strain evidence="1 2">SAG 2036</strain>
    </source>
</reference>
<sequence length="187" mass="20942">MILRCFAQRSGPSCVRRPALLPPVTFQHSPRRTWRLSSSEQHAALIQLVPDLEPRLKQLKPELLQQLTSDTALAVKLVSLRTSFPTADVSSMIIKRPSLLTDFSFQVIPAALRTLLEFVPRSQVDALVEVQPWLLDARAGDWLTELKRMLRLTQEDLASCLLKDPDLLFAAQRGTDSLGPGAEYLDS</sequence>
<dbReference type="AlphaFoldDB" id="A0AAW1NRR5"/>
<dbReference type="InterPro" id="IPR038538">
    <property type="entry name" value="MTERF_sf"/>
</dbReference>
<protein>
    <submittedName>
        <fullName evidence="1">Uncharacterized protein</fullName>
    </submittedName>
</protein>
<dbReference type="EMBL" id="JALJOQ010000211">
    <property type="protein sequence ID" value="KAK9789221.1"/>
    <property type="molecule type" value="Genomic_DNA"/>
</dbReference>
<keyword evidence="2" id="KW-1185">Reference proteome</keyword>
<evidence type="ECO:0000313" key="1">
    <source>
        <dbReference type="EMBL" id="KAK9789221.1"/>
    </source>
</evidence>
<evidence type="ECO:0000313" key="2">
    <source>
        <dbReference type="Proteomes" id="UP001465755"/>
    </source>
</evidence>
<proteinExistence type="predicted"/>
<gene>
    <name evidence="1" type="ORF">WJX73_001728</name>
</gene>